<feature type="domain" description="Phosphatidic acid phosphatase type 2/haloperoxidase" evidence="2">
    <location>
        <begin position="287"/>
        <end position="409"/>
    </location>
</feature>
<organism evidence="3 4">
    <name type="scientific">Streptomyces tuirus</name>
    <dbReference type="NCBI Taxonomy" id="68278"/>
    <lineage>
        <taxon>Bacteria</taxon>
        <taxon>Bacillati</taxon>
        <taxon>Actinomycetota</taxon>
        <taxon>Actinomycetes</taxon>
        <taxon>Kitasatosporales</taxon>
        <taxon>Streptomycetaceae</taxon>
        <taxon>Streptomyces</taxon>
    </lineage>
</organism>
<dbReference type="PANTHER" id="PTHR34599:SF1">
    <property type="entry name" value="PHOSPHATIDIC ACID PHOSPHATASE TYPE 2_HALOPEROXIDASE DOMAIN-CONTAINING PROTEIN"/>
    <property type="match status" value="1"/>
</dbReference>
<dbReference type="Proteomes" id="UP000682308">
    <property type="component" value="Unassembled WGS sequence"/>
</dbReference>
<dbReference type="Pfam" id="PF01569">
    <property type="entry name" value="PAP2"/>
    <property type="match status" value="1"/>
</dbReference>
<dbReference type="InterPro" id="IPR052559">
    <property type="entry name" value="V-haloperoxidase"/>
</dbReference>
<evidence type="ECO:0000313" key="4">
    <source>
        <dbReference type="Proteomes" id="UP000682308"/>
    </source>
</evidence>
<dbReference type="Gene3D" id="1.10.606.20">
    <property type="match status" value="1"/>
</dbReference>
<protein>
    <submittedName>
        <fullName evidence="3">Vanadium-dependent haloperoxidase</fullName>
    </submittedName>
</protein>
<reference evidence="3 4" key="1">
    <citation type="submission" date="2021-04" db="EMBL/GenBank/DDBJ databases">
        <title>Characterization of the biosynthetic gene cluster of new lipopeptides with antitumor activity in the genome of the marine Streptomyces PHM034.</title>
        <authorList>
            <person name="Ceniceros A."/>
            <person name="Canedo L."/>
            <person name="Mendez C."/>
            <person name="Olano C."/>
            <person name="Schleissner C."/>
            <person name="Cuevas C."/>
            <person name="De La Calle F."/>
            <person name="Salas J.A."/>
        </authorList>
    </citation>
    <scope>NUCLEOTIDE SEQUENCE [LARGE SCALE GENOMIC DNA]</scope>
    <source>
        <strain evidence="3 4">PHM034</strain>
    </source>
</reference>
<name>A0A941FAK2_9ACTN</name>
<keyword evidence="1" id="KW-0732">Signal</keyword>
<feature type="signal peptide" evidence="1">
    <location>
        <begin position="1"/>
        <end position="30"/>
    </location>
</feature>
<evidence type="ECO:0000313" key="3">
    <source>
        <dbReference type="EMBL" id="MBR8640508.1"/>
    </source>
</evidence>
<dbReference type="SUPFAM" id="SSF48317">
    <property type="entry name" value="Acid phosphatase/Vanadium-dependent haloperoxidase"/>
    <property type="match status" value="1"/>
</dbReference>
<keyword evidence="4" id="KW-1185">Reference proteome</keyword>
<evidence type="ECO:0000259" key="2">
    <source>
        <dbReference type="Pfam" id="PF01569"/>
    </source>
</evidence>
<dbReference type="PANTHER" id="PTHR34599">
    <property type="entry name" value="PEROXIDASE-RELATED"/>
    <property type="match status" value="1"/>
</dbReference>
<dbReference type="EMBL" id="JAGTPG010000002">
    <property type="protein sequence ID" value="MBR8640508.1"/>
    <property type="molecule type" value="Genomic_DNA"/>
</dbReference>
<feature type="chain" id="PRO_5037073480" evidence="1">
    <location>
        <begin position="31"/>
        <end position="420"/>
    </location>
</feature>
<gene>
    <name evidence="3" type="ORF">KEF29_17315</name>
</gene>
<sequence length="420" mass="44669">MNLRTRLPALIALGSAALLTASVTAQPAVAASEKKPQRSSVALQWYDTTVATIAAGGAPPLAQVTNSRTWAISWLAAARATRHTPYGVDRGDYQEAALASAVHTSLTALVPSRAKELDDALHKTLEAVPDGPAESKGVAAGVRQARLVLASREGDGLDPASVNRPFAVPNAAPGVWQPTPPASAPAIQFGTRLAKPFLLDSADQYRSPAPPALGSARYRADLAEVRAYGEQNSKVRTAAQTETANFWASLSLTLYNEPLRVAVARSAGSLAQQAKLVALFHVASVDTQIATSDSKYTYLRWRPVTAIRTGTINPDPTWTSLSNNPAHPDYPSGHNTYAGSAEVVLTAFSGFRTAPFQVTSPSAPGVTRTYTAWKQLSRDNLNARVYSGIHTRSADEAGLVLGKRVAVHTLFNQWRLFGSL</sequence>
<dbReference type="InterPro" id="IPR036938">
    <property type="entry name" value="PAP2/HPO_sf"/>
</dbReference>
<dbReference type="InterPro" id="IPR000326">
    <property type="entry name" value="PAP2/HPO"/>
</dbReference>
<accession>A0A941FAK2</accession>
<comment type="caution">
    <text evidence="3">The sequence shown here is derived from an EMBL/GenBank/DDBJ whole genome shotgun (WGS) entry which is preliminary data.</text>
</comment>
<dbReference type="AlphaFoldDB" id="A0A941FAK2"/>
<dbReference type="CDD" id="cd03398">
    <property type="entry name" value="PAP2_haloperoxidase"/>
    <property type="match status" value="1"/>
</dbReference>
<proteinExistence type="predicted"/>
<evidence type="ECO:0000256" key="1">
    <source>
        <dbReference type="SAM" id="SignalP"/>
    </source>
</evidence>